<dbReference type="RefSeq" id="WP_378239638.1">
    <property type="nucleotide sequence ID" value="NZ_JBHRWK010000021.1"/>
</dbReference>
<gene>
    <name evidence="2" type="ORF">ACFOSH_15840</name>
</gene>
<dbReference type="SMART" id="SM00530">
    <property type="entry name" value="HTH_XRE"/>
    <property type="match status" value="1"/>
</dbReference>
<feature type="domain" description="HTH cro/C1-type" evidence="1">
    <location>
        <begin position="9"/>
        <end position="64"/>
    </location>
</feature>
<dbReference type="Gene3D" id="1.10.260.40">
    <property type="entry name" value="lambda repressor-like DNA-binding domains"/>
    <property type="match status" value="1"/>
</dbReference>
<dbReference type="SUPFAM" id="SSF47413">
    <property type="entry name" value="lambda repressor-like DNA-binding domains"/>
    <property type="match status" value="1"/>
</dbReference>
<protein>
    <submittedName>
        <fullName evidence="2">Helix-turn-helix domain-containing protein</fullName>
    </submittedName>
</protein>
<dbReference type="InterPro" id="IPR001387">
    <property type="entry name" value="Cro/C1-type_HTH"/>
</dbReference>
<dbReference type="InterPro" id="IPR010982">
    <property type="entry name" value="Lambda_DNA-bd_dom_sf"/>
</dbReference>
<proteinExistence type="predicted"/>
<reference evidence="3" key="1">
    <citation type="journal article" date="2019" name="Int. J. Syst. Evol. Microbiol.">
        <title>The Global Catalogue of Microorganisms (GCM) 10K type strain sequencing project: providing services to taxonomists for standard genome sequencing and annotation.</title>
        <authorList>
            <consortium name="The Broad Institute Genomics Platform"/>
            <consortium name="The Broad Institute Genome Sequencing Center for Infectious Disease"/>
            <person name="Wu L."/>
            <person name="Ma J."/>
        </authorList>
    </citation>
    <scope>NUCLEOTIDE SEQUENCE [LARGE SCALE GENOMIC DNA]</scope>
    <source>
        <strain evidence="3">CGMCC 4.7676</strain>
    </source>
</reference>
<dbReference type="Proteomes" id="UP001595645">
    <property type="component" value="Unassembled WGS sequence"/>
</dbReference>
<name>A0ABV7NZF7_9PSEU</name>
<comment type="caution">
    <text evidence="2">The sequence shown here is derived from an EMBL/GenBank/DDBJ whole genome shotgun (WGS) entry which is preliminary data.</text>
</comment>
<evidence type="ECO:0000259" key="1">
    <source>
        <dbReference type="PROSITE" id="PS50943"/>
    </source>
</evidence>
<keyword evidence="3" id="KW-1185">Reference proteome</keyword>
<organism evidence="2 3">
    <name type="scientific">Amycolatopsis speibonae</name>
    <dbReference type="NCBI Taxonomy" id="1450224"/>
    <lineage>
        <taxon>Bacteria</taxon>
        <taxon>Bacillati</taxon>
        <taxon>Actinomycetota</taxon>
        <taxon>Actinomycetes</taxon>
        <taxon>Pseudonocardiales</taxon>
        <taxon>Pseudonocardiaceae</taxon>
        <taxon>Amycolatopsis</taxon>
    </lineage>
</organism>
<evidence type="ECO:0000313" key="2">
    <source>
        <dbReference type="EMBL" id="MFC3450901.1"/>
    </source>
</evidence>
<dbReference type="Pfam" id="PF01381">
    <property type="entry name" value="HTH_3"/>
    <property type="match status" value="1"/>
</dbReference>
<accession>A0ABV7NZF7</accession>
<dbReference type="CDD" id="cd00093">
    <property type="entry name" value="HTH_XRE"/>
    <property type="match status" value="1"/>
</dbReference>
<dbReference type="PROSITE" id="PS50943">
    <property type="entry name" value="HTH_CROC1"/>
    <property type="match status" value="1"/>
</dbReference>
<dbReference type="InterPro" id="IPR011990">
    <property type="entry name" value="TPR-like_helical_dom_sf"/>
</dbReference>
<evidence type="ECO:0000313" key="3">
    <source>
        <dbReference type="Proteomes" id="UP001595645"/>
    </source>
</evidence>
<sequence length="443" mass="47941">MSGSLAENLARFRKARNLSQEELAAAADVGVDTVSRIERGQRQTARPATIAKLAQALAVTPAALLGLTLITHTVREADVARLRRAITSSGEVPGLEDLADTEDVSDWPSLAKAGHTAWRAYVDGRHNHLLHALPILLTDARRLVHTTSGDANAAAQQVLSTAYRLGAGIAGRLDLDDLAWTAAERALTAARRSDDPEISTAISVRYLVWTLIKQGRTADAERVAVKAAERIEPRMLDRDVVRAGVFGNLLFNAANAALREGNGERADDLLAVAQAAAQRAGRDNATESAIFGPRVAALQVVEHAVRLGDPETALRHAEKIPEPRGPVPPFWEAGHRIHLAHAAARLRRDQLALNLLDEARNLAPDWVQRQPLGAAVMRDLVDKATRRRGRRFAALAAHYGVHGKRDRANGERYWLDDTRAVRLIAGDVRVTANGATETVTLGP</sequence>
<dbReference type="Gene3D" id="1.25.40.10">
    <property type="entry name" value="Tetratricopeptide repeat domain"/>
    <property type="match status" value="1"/>
</dbReference>
<dbReference type="EMBL" id="JBHRWK010000021">
    <property type="protein sequence ID" value="MFC3450901.1"/>
    <property type="molecule type" value="Genomic_DNA"/>
</dbReference>